<proteinExistence type="predicted"/>
<dbReference type="InterPro" id="IPR011050">
    <property type="entry name" value="Pectin_lyase_fold/virulence"/>
</dbReference>
<evidence type="ECO:0000256" key="10">
    <source>
        <dbReference type="RuleBase" id="RU000589"/>
    </source>
</evidence>
<keyword evidence="7" id="KW-0961">Cell wall biogenesis/degradation</keyword>
<evidence type="ECO:0000313" key="12">
    <source>
        <dbReference type="EMBL" id="KAG5586486.1"/>
    </source>
</evidence>
<evidence type="ECO:0000259" key="11">
    <source>
        <dbReference type="Pfam" id="PF01095"/>
    </source>
</evidence>
<sequence length="98" mass="11137">MYVMADSAVDGQGFVAMNITFKNTAGAAKFLVVAIWNSADLSAFYYCSFEGYQDTLYTHSQRQFYKDYNIYGTIDFIFGNSAAIFQNYNIYARLPLPD</sequence>
<dbReference type="SUPFAM" id="SSF51126">
    <property type="entry name" value="Pectin lyase-like"/>
    <property type="match status" value="1"/>
</dbReference>
<evidence type="ECO:0000313" key="13">
    <source>
        <dbReference type="Proteomes" id="UP000824120"/>
    </source>
</evidence>
<dbReference type="GO" id="GO:0005576">
    <property type="term" value="C:extracellular region"/>
    <property type="evidence" value="ECO:0007669"/>
    <property type="project" value="UniProtKB-SubCell"/>
</dbReference>
<dbReference type="GO" id="GO:0042545">
    <property type="term" value="P:cell wall modification"/>
    <property type="evidence" value="ECO:0007669"/>
    <property type="project" value="UniProtKB-UniRule"/>
</dbReference>
<keyword evidence="13" id="KW-1185">Reference proteome</keyword>
<dbReference type="Proteomes" id="UP000824120">
    <property type="component" value="Chromosome 9"/>
</dbReference>
<protein>
    <recommendedName>
        <fullName evidence="3 10">Pectinesterase</fullName>
        <ecNumber evidence="3 10">3.1.1.11</ecNumber>
    </recommendedName>
</protein>
<dbReference type="InterPro" id="IPR012334">
    <property type="entry name" value="Pectin_lyas_fold"/>
</dbReference>
<name>A0A9J5XH54_SOLCO</name>
<evidence type="ECO:0000256" key="3">
    <source>
        <dbReference type="ARBA" id="ARBA00013229"/>
    </source>
</evidence>
<evidence type="ECO:0000256" key="4">
    <source>
        <dbReference type="ARBA" id="ARBA00022525"/>
    </source>
</evidence>
<evidence type="ECO:0000256" key="2">
    <source>
        <dbReference type="ARBA" id="ARBA00005184"/>
    </source>
</evidence>
<organism evidence="12 13">
    <name type="scientific">Solanum commersonii</name>
    <name type="common">Commerson's wild potato</name>
    <name type="synonym">Commerson's nightshade</name>
    <dbReference type="NCBI Taxonomy" id="4109"/>
    <lineage>
        <taxon>Eukaryota</taxon>
        <taxon>Viridiplantae</taxon>
        <taxon>Streptophyta</taxon>
        <taxon>Embryophyta</taxon>
        <taxon>Tracheophyta</taxon>
        <taxon>Spermatophyta</taxon>
        <taxon>Magnoliopsida</taxon>
        <taxon>eudicotyledons</taxon>
        <taxon>Gunneridae</taxon>
        <taxon>Pentapetalae</taxon>
        <taxon>asterids</taxon>
        <taxon>lamiids</taxon>
        <taxon>Solanales</taxon>
        <taxon>Solanaceae</taxon>
        <taxon>Solanoideae</taxon>
        <taxon>Solaneae</taxon>
        <taxon>Solanum</taxon>
    </lineage>
</organism>
<comment type="catalytic activity">
    <reaction evidence="8 10">
        <text>[(1-&gt;4)-alpha-D-galacturonosyl methyl ester](n) + n H2O = [(1-&gt;4)-alpha-D-galacturonosyl](n) + n methanol + n H(+)</text>
        <dbReference type="Rhea" id="RHEA:22380"/>
        <dbReference type="Rhea" id="RHEA-COMP:14570"/>
        <dbReference type="Rhea" id="RHEA-COMP:14573"/>
        <dbReference type="ChEBI" id="CHEBI:15377"/>
        <dbReference type="ChEBI" id="CHEBI:15378"/>
        <dbReference type="ChEBI" id="CHEBI:17790"/>
        <dbReference type="ChEBI" id="CHEBI:140522"/>
        <dbReference type="ChEBI" id="CHEBI:140523"/>
        <dbReference type="EC" id="3.1.1.11"/>
    </reaction>
</comment>
<keyword evidence="6 10" id="KW-0063">Aspartyl esterase</keyword>
<reference evidence="12 13" key="1">
    <citation type="submission" date="2020-09" db="EMBL/GenBank/DDBJ databases">
        <title>De no assembly of potato wild relative species, Solanum commersonii.</title>
        <authorList>
            <person name="Cho K."/>
        </authorList>
    </citation>
    <scope>NUCLEOTIDE SEQUENCE [LARGE SCALE GENOMIC DNA]</scope>
    <source>
        <strain evidence="12">LZ3.2</strain>
        <tissue evidence="12">Leaf</tissue>
    </source>
</reference>
<dbReference type="Gene3D" id="2.160.20.10">
    <property type="entry name" value="Single-stranded right-handed beta-helix, Pectin lyase-like"/>
    <property type="match status" value="1"/>
</dbReference>
<dbReference type="Pfam" id="PF01095">
    <property type="entry name" value="Pectinesterase"/>
    <property type="match status" value="1"/>
</dbReference>
<gene>
    <name evidence="12" type="ORF">H5410_046920</name>
</gene>
<dbReference type="OrthoDB" id="1304240at2759"/>
<keyword evidence="4" id="KW-0964">Secreted</keyword>
<accession>A0A9J5XH54</accession>
<dbReference type="InterPro" id="IPR000070">
    <property type="entry name" value="Pectinesterase_cat"/>
</dbReference>
<evidence type="ECO:0000256" key="5">
    <source>
        <dbReference type="ARBA" id="ARBA00022801"/>
    </source>
</evidence>
<dbReference type="GO" id="GO:0030599">
    <property type="term" value="F:pectinesterase activity"/>
    <property type="evidence" value="ECO:0007669"/>
    <property type="project" value="UniProtKB-UniRule"/>
</dbReference>
<feature type="domain" description="Pectinesterase catalytic" evidence="11">
    <location>
        <begin position="3"/>
        <end position="97"/>
    </location>
</feature>
<feature type="active site" evidence="9">
    <location>
        <position position="75"/>
    </location>
</feature>
<evidence type="ECO:0000256" key="8">
    <source>
        <dbReference type="ARBA" id="ARBA00047928"/>
    </source>
</evidence>
<comment type="caution">
    <text evidence="12">The sequence shown here is derived from an EMBL/GenBank/DDBJ whole genome shotgun (WGS) entry which is preliminary data.</text>
</comment>
<dbReference type="PANTHER" id="PTHR31707">
    <property type="entry name" value="PECTINESTERASE"/>
    <property type="match status" value="1"/>
</dbReference>
<dbReference type="EMBL" id="JACXVP010000009">
    <property type="protein sequence ID" value="KAG5586486.1"/>
    <property type="molecule type" value="Genomic_DNA"/>
</dbReference>
<evidence type="ECO:0000256" key="1">
    <source>
        <dbReference type="ARBA" id="ARBA00004613"/>
    </source>
</evidence>
<evidence type="ECO:0000256" key="7">
    <source>
        <dbReference type="ARBA" id="ARBA00023316"/>
    </source>
</evidence>
<dbReference type="EC" id="3.1.1.11" evidence="3 10"/>
<dbReference type="GO" id="GO:0045490">
    <property type="term" value="P:pectin catabolic process"/>
    <property type="evidence" value="ECO:0007669"/>
    <property type="project" value="UniProtKB-UniRule"/>
</dbReference>
<evidence type="ECO:0000256" key="6">
    <source>
        <dbReference type="ARBA" id="ARBA00023085"/>
    </source>
</evidence>
<dbReference type="AlphaFoldDB" id="A0A9J5XH54"/>
<dbReference type="InterPro" id="IPR033131">
    <property type="entry name" value="Pectinesterase_Asp_AS"/>
</dbReference>
<dbReference type="PROSITE" id="PS00503">
    <property type="entry name" value="PECTINESTERASE_2"/>
    <property type="match status" value="1"/>
</dbReference>
<evidence type="ECO:0000256" key="9">
    <source>
        <dbReference type="PROSITE-ProRule" id="PRU10040"/>
    </source>
</evidence>
<comment type="subcellular location">
    <subcellularLocation>
        <location evidence="1">Secreted</location>
    </subcellularLocation>
</comment>
<keyword evidence="5 10" id="KW-0378">Hydrolase</keyword>
<comment type="pathway">
    <text evidence="2 10">Glycan metabolism; pectin degradation; 2-dehydro-3-deoxy-D-gluconate from pectin: step 1/5.</text>
</comment>